<dbReference type="Gene3D" id="2.40.50.140">
    <property type="entry name" value="Nucleic acid-binding proteins"/>
    <property type="match status" value="1"/>
</dbReference>
<keyword evidence="5" id="KW-0472">Membrane</keyword>
<dbReference type="EMBL" id="AHKC01012346">
    <property type="protein sequence ID" value="EKF30236.1"/>
    <property type="molecule type" value="Genomic_DNA"/>
</dbReference>
<dbReference type="OrthoDB" id="21095at2759"/>
<dbReference type="InterPro" id="IPR012340">
    <property type="entry name" value="NA-bd_OB-fold"/>
</dbReference>
<organism evidence="7 8">
    <name type="scientific">Trypanosoma cruzi marinkellei</name>
    <dbReference type="NCBI Taxonomy" id="85056"/>
    <lineage>
        <taxon>Eukaryota</taxon>
        <taxon>Discoba</taxon>
        <taxon>Euglenozoa</taxon>
        <taxon>Kinetoplastea</taxon>
        <taxon>Metakinetoplastina</taxon>
        <taxon>Trypanosomatida</taxon>
        <taxon>Trypanosomatidae</taxon>
        <taxon>Trypanosoma</taxon>
        <taxon>Schizotrypanum</taxon>
    </lineage>
</organism>
<evidence type="ECO:0000259" key="6">
    <source>
        <dbReference type="Pfam" id="PF09103"/>
    </source>
</evidence>
<dbReference type="Pfam" id="PF00634">
    <property type="entry name" value="BRCA2"/>
    <property type="match status" value="1"/>
</dbReference>
<dbReference type="InterPro" id="IPR015187">
    <property type="entry name" value="BRCA2_OB_1"/>
</dbReference>
<dbReference type="GO" id="GO:0000724">
    <property type="term" value="P:double-strand break repair via homologous recombination"/>
    <property type="evidence" value="ECO:0007669"/>
    <property type="project" value="InterPro"/>
</dbReference>
<dbReference type="Pfam" id="PF09103">
    <property type="entry name" value="BRCA-2_OB1"/>
    <property type="match status" value="1"/>
</dbReference>
<dbReference type="GO" id="GO:0006355">
    <property type="term" value="P:regulation of DNA-templated transcription"/>
    <property type="evidence" value="ECO:0007669"/>
    <property type="project" value="TreeGrafter"/>
</dbReference>
<feature type="region of interest" description="Disordered" evidence="4">
    <location>
        <begin position="875"/>
        <end position="897"/>
    </location>
</feature>
<comment type="caution">
    <text evidence="7">The sequence shown here is derived from an EMBL/GenBank/DDBJ whole genome shotgun (WGS) entry which is preliminary data.</text>
</comment>
<proteinExistence type="predicted"/>
<dbReference type="InterPro" id="IPR015525">
    <property type="entry name" value="BRCA2"/>
</dbReference>
<evidence type="ECO:0000256" key="3">
    <source>
        <dbReference type="ARBA" id="ARBA00023204"/>
    </source>
</evidence>
<keyword evidence="1" id="KW-0677">Repeat</keyword>
<keyword evidence="2" id="KW-0227">DNA damage</keyword>
<dbReference type="AlphaFoldDB" id="K2N6G0"/>
<keyword evidence="3" id="KW-0234">DNA repair</keyword>
<dbReference type="CDD" id="cd04493">
    <property type="entry name" value="BRCA2DBD_OB1"/>
    <property type="match status" value="1"/>
</dbReference>
<protein>
    <submittedName>
        <fullName evidence="7">DNA repair protein BRCA2, putative</fullName>
    </submittedName>
</protein>
<evidence type="ECO:0000256" key="4">
    <source>
        <dbReference type="SAM" id="MobiDB-lite"/>
    </source>
</evidence>
<keyword evidence="5" id="KW-0812">Transmembrane</keyword>
<keyword evidence="8" id="KW-1185">Reference proteome</keyword>
<gene>
    <name evidence="7" type="ORF">MOQ_005957</name>
</gene>
<dbReference type="PANTHER" id="PTHR11289">
    <property type="entry name" value="BREAST CANCER TYPE 2 SUSCEPTIBILITY PROTEIN BRCA2"/>
    <property type="match status" value="1"/>
</dbReference>
<dbReference type="FunFam" id="2.40.50.140:FF:000438">
    <property type="entry name" value="DNA repair protein BRCA2, putative"/>
    <property type="match status" value="1"/>
</dbReference>
<evidence type="ECO:0000256" key="5">
    <source>
        <dbReference type="SAM" id="Phobius"/>
    </source>
</evidence>
<feature type="domain" description="BRCA2 OB1" evidence="6">
    <location>
        <begin position="389"/>
        <end position="501"/>
    </location>
</feature>
<keyword evidence="5" id="KW-1133">Transmembrane helix</keyword>
<dbReference type="InterPro" id="IPR002093">
    <property type="entry name" value="BRCA2_repeat"/>
</dbReference>
<name>K2N6G0_TRYCR</name>
<dbReference type="SUPFAM" id="SSF50249">
    <property type="entry name" value="Nucleic acid-binding proteins"/>
    <property type="match status" value="1"/>
</dbReference>
<evidence type="ECO:0000313" key="7">
    <source>
        <dbReference type="EMBL" id="EKF30236.1"/>
    </source>
</evidence>
<reference evidence="7 8" key="1">
    <citation type="journal article" date="2012" name="BMC Genomics">
        <title>Comparative genomic analysis of human infective Trypanosoma cruzi lineages with the bat-restricted subspecies T. cruzi marinkellei.</title>
        <authorList>
            <person name="Franzen O."/>
            <person name="Talavera-Lopez C."/>
            <person name="Ochaya S."/>
            <person name="Butler C.E."/>
            <person name="Messenger L.A."/>
            <person name="Lewis M.D."/>
            <person name="Llewellyn M.S."/>
            <person name="Marinkelle C.J."/>
            <person name="Tyler K.M."/>
            <person name="Miles M.A."/>
            <person name="Andersson B."/>
        </authorList>
    </citation>
    <scope>NUCLEOTIDE SEQUENCE [LARGE SCALE GENOMIC DNA]</scope>
    <source>
        <strain evidence="7 8">B7</strain>
    </source>
</reference>
<evidence type="ECO:0000256" key="1">
    <source>
        <dbReference type="ARBA" id="ARBA00022737"/>
    </source>
</evidence>
<feature type="transmembrane region" description="Helical" evidence="5">
    <location>
        <begin position="38"/>
        <end position="60"/>
    </location>
</feature>
<sequence length="1095" mass="119854">MTWLLWVALGGDFWQEVGFFGSTTNASLPTSRLSQGNVFLFCYCLLFSFLFRFISLLWLVGGVPMELAPDNVCAHCTFINAPGRVRCSMCFRNIRKRIREGAAEIGSELRLPHMSVRDQSEEQKEGCVATLFSTASGQPVVVSEKALQAAREKLDADDAQVPLTHGTEDSAVATLFSTASGRPVVVSEKALQAAREKLDADSCATPCAKECSADGTSNSSSAASPSFVGPRRGCFVVPFARSPQLRQVVPPPNRFQDAPVRREMKSLSFDIFACSSLAMSSLPSCAEVVQGTFAFKCVGCSPELLLLLGLTTEDDSVPPRSFHRALVELGACTKSCLENWCQQMLKSILLKLRGLSLCCSPPLPVFSVSHALLYLCFKYNREFVDGVRPALRVLTEGDVPASSLLVVSVVCLSLEERLAPHTSVGVISDGCYEIKVALDVPLTNLVREGILRCGHKLLVCGAKMLLKNFCSPVDCRDDVVLSINYNCTRPVDPTAALGFYQTNPPVVSSAAVHPLGGLVPSIRGVVERILPPIFVEQVVGNGDAVSTGAKVVRNLLAQLKRLEGVLREAVVPSESTNTRRLVRLTSFVLTCEQKEDVMVQLWEDCAEGCGAESLEEECGSEFPSEGSSVLIFALTPSRSRPSHPFQHAKVLYTRARLDYRVISPPNGFVRPLWRSISDADLSMPAGAATDFAGFFLASAKNEAVTSFVIVMLKNEETETPSFCIMDVPCATPVKEIAITMPIASFTPVIVQNSSFIRFAVDDLGPDCLHVLANEFTKVLQRPASSYLRTVISSLELVREKAMGRKSLMARAEEILRLRQLSVEARTDVRRYLGELNGRDVPLAVASGSTSRLPYYMRADRKGPISKGVVIPAPHARSEMTGEQKPVSSPSPASHHGERSHIFGNIIEMRLFRVFNSGRRESVLFPIGLAASDVATAGPVVPQETLLCDSICFDLVIQVGAVAEQQVKATMRSPAVLSGMLEQRLAMRSVCAMAVDEGHVDYFMQRTKILETWQRAPEESWWWFLSFSHVVAGDSHLPETEGTALLWLESEWRTLMDMLCESLKDSLFKFSVDAAGDVTRAVFLKENCSLRELMKE</sequence>
<evidence type="ECO:0000256" key="2">
    <source>
        <dbReference type="ARBA" id="ARBA00022763"/>
    </source>
</evidence>
<dbReference type="PANTHER" id="PTHR11289:SF0">
    <property type="entry name" value="BREAST CANCER TYPE 2 SUSCEPTIBILITY PROTEIN"/>
    <property type="match status" value="1"/>
</dbReference>
<accession>K2N6G0</accession>
<dbReference type="Proteomes" id="UP000007350">
    <property type="component" value="Unassembled WGS sequence"/>
</dbReference>
<evidence type="ECO:0000313" key="8">
    <source>
        <dbReference type="Proteomes" id="UP000007350"/>
    </source>
</evidence>